<dbReference type="KEGG" id="soy:115890304"/>
<evidence type="ECO:0000313" key="4">
    <source>
        <dbReference type="RefSeq" id="XP_030766341.1"/>
    </source>
</evidence>
<keyword evidence="2" id="KW-0732">Signal</keyword>
<proteinExistence type="predicted"/>
<evidence type="ECO:0000256" key="1">
    <source>
        <dbReference type="SAM" id="MobiDB-lite"/>
    </source>
</evidence>
<evidence type="ECO:0000256" key="2">
    <source>
        <dbReference type="SAM" id="SignalP"/>
    </source>
</evidence>
<keyword evidence="3" id="KW-1185">Reference proteome</keyword>
<dbReference type="InParanoid" id="A0A6J2YSX3"/>
<dbReference type="OrthoDB" id="6748340at2759"/>
<protein>
    <submittedName>
        <fullName evidence="4">Uncharacterized protein LOC115890304</fullName>
    </submittedName>
</protein>
<feature type="compositionally biased region" description="Basic and acidic residues" evidence="1">
    <location>
        <begin position="137"/>
        <end position="147"/>
    </location>
</feature>
<evidence type="ECO:0000313" key="3">
    <source>
        <dbReference type="Proteomes" id="UP000504635"/>
    </source>
</evidence>
<feature type="compositionally biased region" description="Low complexity" evidence="1">
    <location>
        <begin position="152"/>
        <end position="167"/>
    </location>
</feature>
<gene>
    <name evidence="4" type="primary">LOC115890304</name>
</gene>
<dbReference type="AlphaFoldDB" id="A0A6J2YSX3"/>
<dbReference type="GeneID" id="115890304"/>
<feature type="chain" id="PRO_5027075298" evidence="2">
    <location>
        <begin position="19"/>
        <end position="196"/>
    </location>
</feature>
<reference evidence="4" key="1">
    <citation type="submission" date="2025-08" db="UniProtKB">
        <authorList>
            <consortium name="RefSeq"/>
        </authorList>
    </citation>
    <scope>IDENTIFICATION</scope>
    <source>
        <tissue evidence="4">Gonads</tissue>
    </source>
</reference>
<dbReference type="Proteomes" id="UP000504635">
    <property type="component" value="Unplaced"/>
</dbReference>
<dbReference type="RefSeq" id="XP_030766341.1">
    <property type="nucleotide sequence ID" value="XM_030910481.1"/>
</dbReference>
<feature type="region of interest" description="Disordered" evidence="1">
    <location>
        <begin position="126"/>
        <end position="172"/>
    </location>
</feature>
<accession>A0A6J2YSX3</accession>
<organism evidence="3 4">
    <name type="scientific">Sitophilus oryzae</name>
    <name type="common">Rice weevil</name>
    <name type="synonym">Curculio oryzae</name>
    <dbReference type="NCBI Taxonomy" id="7048"/>
    <lineage>
        <taxon>Eukaryota</taxon>
        <taxon>Metazoa</taxon>
        <taxon>Ecdysozoa</taxon>
        <taxon>Arthropoda</taxon>
        <taxon>Hexapoda</taxon>
        <taxon>Insecta</taxon>
        <taxon>Pterygota</taxon>
        <taxon>Neoptera</taxon>
        <taxon>Endopterygota</taxon>
        <taxon>Coleoptera</taxon>
        <taxon>Polyphaga</taxon>
        <taxon>Cucujiformia</taxon>
        <taxon>Curculionidae</taxon>
        <taxon>Dryophthorinae</taxon>
        <taxon>Sitophilus</taxon>
    </lineage>
</organism>
<feature type="signal peptide" evidence="2">
    <location>
        <begin position="1"/>
        <end position="18"/>
    </location>
</feature>
<name>A0A6J2YSX3_SITOR</name>
<sequence>MSGKVACIFVACLVAVNAGLIPVPSAKYLEGPSTKTKVVGPDGSIIDAYAPGGRILLEDNAGPVFQAAPVVYAHPAISGFEYQQLVVPEAASNAVEAVVPVASAQDATADSITVESRKITSDGEERVFLHPGTPPRVETRESVPIKEETEETTSGTTETPATTEFLENSTADLSGTYIPDNFEKFFDDGSYRPEFY</sequence>